<gene>
    <name evidence="3" type="ORF">CHH72_20485</name>
</gene>
<dbReference type="InterPro" id="IPR006016">
    <property type="entry name" value="UspA"/>
</dbReference>
<dbReference type="AlphaFoldDB" id="A0A268NU40"/>
<evidence type="ECO:0000259" key="2">
    <source>
        <dbReference type="Pfam" id="PF00582"/>
    </source>
</evidence>
<dbReference type="PRINTS" id="PR01438">
    <property type="entry name" value="UNVRSLSTRESS"/>
</dbReference>
<reference evidence="3 4" key="1">
    <citation type="submission" date="2017-07" db="EMBL/GenBank/DDBJ databases">
        <title>Isolation and whole genome analysis of endospore-forming bacteria from heroin.</title>
        <authorList>
            <person name="Kalinowski J."/>
            <person name="Ahrens B."/>
            <person name="Al-Dilaimi A."/>
            <person name="Winkler A."/>
            <person name="Wibberg D."/>
            <person name="Schleenbecker U."/>
            <person name="Ruckert C."/>
            <person name="Wolfel R."/>
            <person name="Grass G."/>
        </authorList>
    </citation>
    <scope>NUCLEOTIDE SEQUENCE [LARGE SCALE GENOMIC DNA]</scope>
    <source>
        <strain evidence="3 4">7539</strain>
    </source>
</reference>
<proteinExistence type="inferred from homology"/>
<feature type="domain" description="UspA" evidence="2">
    <location>
        <begin position="29"/>
        <end position="169"/>
    </location>
</feature>
<sequence>MKAVGVAIAVIIKEKDAFKVSNQEGVGSMYKRILVGVDGSNQSDHAFSKALSIAGECRATLIIGHVLDIRNFPNEHMLYAGELWDEWKGKADAMLARYKEQAEAAGIKTEIAFASGNPRIQVAKTLTKEHGADLLITSATGRNRMERFFTGSVAEASIRHAPCDYLMVKDYETASPYYKTILVGVDGSDQAEDALSEAAWLAKQYEAALTIVYVEPIGIYTGGAMAAAPLSYEDNHRLEAERMLTSYKQKAKESGVSTVKTEYVHGNPRAKLSTDLPESLQADLLVCGATGTNTVTRLMIGSVAEAAMRHAPCDVLMVKRDNSR</sequence>
<dbReference type="Pfam" id="PF00582">
    <property type="entry name" value="Usp"/>
    <property type="match status" value="2"/>
</dbReference>
<protein>
    <recommendedName>
        <fullName evidence="2">UspA domain-containing protein</fullName>
    </recommendedName>
</protein>
<evidence type="ECO:0000313" key="4">
    <source>
        <dbReference type="Proteomes" id="UP000216207"/>
    </source>
</evidence>
<organism evidence="3 4">
    <name type="scientific">Shouchella clausii</name>
    <name type="common">Alkalihalobacillus clausii</name>
    <dbReference type="NCBI Taxonomy" id="79880"/>
    <lineage>
        <taxon>Bacteria</taxon>
        <taxon>Bacillati</taxon>
        <taxon>Bacillota</taxon>
        <taxon>Bacilli</taxon>
        <taxon>Bacillales</taxon>
        <taxon>Bacillaceae</taxon>
        <taxon>Shouchella</taxon>
    </lineage>
</organism>
<dbReference type="PANTHER" id="PTHR46268:SF6">
    <property type="entry name" value="UNIVERSAL STRESS PROTEIN UP12"/>
    <property type="match status" value="1"/>
</dbReference>
<dbReference type="InterPro" id="IPR006015">
    <property type="entry name" value="Universal_stress_UspA"/>
</dbReference>
<accession>A0A268NU40</accession>
<comment type="caution">
    <text evidence="3">The sequence shown here is derived from an EMBL/GenBank/DDBJ whole genome shotgun (WGS) entry which is preliminary data.</text>
</comment>
<comment type="similarity">
    <text evidence="1">Belongs to the universal stress protein A family.</text>
</comment>
<dbReference type="CDD" id="cd00293">
    <property type="entry name" value="USP-like"/>
    <property type="match status" value="2"/>
</dbReference>
<dbReference type="EMBL" id="NPCC01000043">
    <property type="protein sequence ID" value="PAE87023.1"/>
    <property type="molecule type" value="Genomic_DNA"/>
</dbReference>
<dbReference type="Gene3D" id="3.40.50.620">
    <property type="entry name" value="HUPs"/>
    <property type="match status" value="2"/>
</dbReference>
<evidence type="ECO:0000313" key="3">
    <source>
        <dbReference type="EMBL" id="PAE87023.1"/>
    </source>
</evidence>
<evidence type="ECO:0000256" key="1">
    <source>
        <dbReference type="ARBA" id="ARBA00008791"/>
    </source>
</evidence>
<name>A0A268NU40_SHOCL</name>
<dbReference type="SUPFAM" id="SSF52402">
    <property type="entry name" value="Adenine nucleotide alpha hydrolases-like"/>
    <property type="match status" value="2"/>
</dbReference>
<dbReference type="PANTHER" id="PTHR46268">
    <property type="entry name" value="STRESS RESPONSE PROTEIN NHAX"/>
    <property type="match status" value="1"/>
</dbReference>
<feature type="domain" description="UspA" evidence="2">
    <location>
        <begin position="178"/>
        <end position="319"/>
    </location>
</feature>
<dbReference type="Proteomes" id="UP000216207">
    <property type="component" value="Unassembled WGS sequence"/>
</dbReference>
<dbReference type="InterPro" id="IPR014729">
    <property type="entry name" value="Rossmann-like_a/b/a_fold"/>
</dbReference>